<evidence type="ECO:0000256" key="4">
    <source>
        <dbReference type="SAM" id="Coils"/>
    </source>
</evidence>
<dbReference type="PROSITE" id="PS50111">
    <property type="entry name" value="CHEMOTAXIS_TRANSDUC_2"/>
    <property type="match status" value="1"/>
</dbReference>
<comment type="caution">
    <text evidence="6">The sequence shown here is derived from an EMBL/GenBank/DDBJ whole genome shotgun (WGS) entry which is preliminary data.</text>
</comment>
<dbReference type="PANTHER" id="PTHR32089:SF112">
    <property type="entry name" value="LYSOZYME-LIKE PROTEIN-RELATED"/>
    <property type="match status" value="1"/>
</dbReference>
<keyword evidence="7" id="KW-1185">Reference proteome</keyword>
<dbReference type="RefSeq" id="WP_270897604.1">
    <property type="nucleotide sequence ID" value="NZ_JBHSPF010000065.1"/>
</dbReference>
<feature type="coiled-coil region" evidence="4">
    <location>
        <begin position="122"/>
        <end position="149"/>
    </location>
</feature>
<protein>
    <submittedName>
        <fullName evidence="6">Methyl-accepting chemotaxis protein</fullName>
    </submittedName>
</protein>
<dbReference type="Pfam" id="PF00015">
    <property type="entry name" value="MCPsignal"/>
    <property type="match status" value="1"/>
</dbReference>
<dbReference type="PANTHER" id="PTHR32089">
    <property type="entry name" value="METHYL-ACCEPTING CHEMOTAXIS PROTEIN MCPB"/>
    <property type="match status" value="1"/>
</dbReference>
<evidence type="ECO:0000259" key="5">
    <source>
        <dbReference type="PROSITE" id="PS50111"/>
    </source>
</evidence>
<evidence type="ECO:0000256" key="2">
    <source>
        <dbReference type="ARBA" id="ARBA00029447"/>
    </source>
</evidence>
<sequence>MFTAKKVDLQDKIHKLETKIETLEQQLQEERENTLHWKKKFQEKLADTVTQHHRVNDQHHTLEELIADLKEKFNVVSEVGEKTFENASQLQHMGEKLDNIHEKFIQETANCKEIVHSTDDSMDQLRLLMEKETEQMNVLQTRSKEIEKIVQVIHEIATQTNLLSLNASIEASRAGEHGRGFSVVAEEVRKLATYTEESIGDIRDKTEAIISDIEQSLTINRQSAELIQVCKQKSNETVDMMDTMVDKITESKEEMSELLQIAEKEKNYSDEVRSEIQLANDIFSRANQVITDHIHEAEKVDKLLEQVMLNIKK</sequence>
<name>A0ABW0UBF2_9BACI</name>
<comment type="similarity">
    <text evidence="2">Belongs to the methyl-accepting chemotaxis (MCP) protein family.</text>
</comment>
<feature type="domain" description="Methyl-accepting transducer" evidence="5">
    <location>
        <begin position="54"/>
        <end position="280"/>
    </location>
</feature>
<evidence type="ECO:0000313" key="7">
    <source>
        <dbReference type="Proteomes" id="UP001596143"/>
    </source>
</evidence>
<keyword evidence="4" id="KW-0175">Coiled coil</keyword>
<organism evidence="6 7">
    <name type="scientific">Aliibacillus thermotolerans</name>
    <dbReference type="NCBI Taxonomy" id="1834418"/>
    <lineage>
        <taxon>Bacteria</taxon>
        <taxon>Bacillati</taxon>
        <taxon>Bacillota</taxon>
        <taxon>Bacilli</taxon>
        <taxon>Bacillales</taxon>
        <taxon>Bacillaceae</taxon>
        <taxon>Aliibacillus</taxon>
    </lineage>
</organism>
<evidence type="ECO:0000313" key="6">
    <source>
        <dbReference type="EMBL" id="MFC5629635.1"/>
    </source>
</evidence>
<dbReference type="SUPFAM" id="SSF58104">
    <property type="entry name" value="Methyl-accepting chemotaxis protein (MCP) signaling domain"/>
    <property type="match status" value="1"/>
</dbReference>
<dbReference type="SMART" id="SM00283">
    <property type="entry name" value="MA"/>
    <property type="match status" value="1"/>
</dbReference>
<dbReference type="PRINTS" id="PR00260">
    <property type="entry name" value="CHEMTRNSDUCR"/>
</dbReference>
<dbReference type="Proteomes" id="UP001596143">
    <property type="component" value="Unassembled WGS sequence"/>
</dbReference>
<reference evidence="7" key="1">
    <citation type="journal article" date="2019" name="Int. J. Syst. Evol. Microbiol.">
        <title>The Global Catalogue of Microorganisms (GCM) 10K type strain sequencing project: providing services to taxonomists for standard genome sequencing and annotation.</title>
        <authorList>
            <consortium name="The Broad Institute Genomics Platform"/>
            <consortium name="The Broad Institute Genome Sequencing Center for Infectious Disease"/>
            <person name="Wu L."/>
            <person name="Ma J."/>
        </authorList>
    </citation>
    <scope>NUCLEOTIDE SEQUENCE [LARGE SCALE GENOMIC DNA]</scope>
    <source>
        <strain evidence="7">CGMCC 1.15790</strain>
    </source>
</reference>
<dbReference type="InterPro" id="IPR004089">
    <property type="entry name" value="MCPsignal_dom"/>
</dbReference>
<keyword evidence="1 3" id="KW-0807">Transducer</keyword>
<accession>A0ABW0UBF2</accession>
<gene>
    <name evidence="6" type="ORF">ACFPTR_12315</name>
</gene>
<dbReference type="InterPro" id="IPR004090">
    <property type="entry name" value="Chemotax_Me-accpt_rcpt"/>
</dbReference>
<dbReference type="Gene3D" id="1.10.287.950">
    <property type="entry name" value="Methyl-accepting chemotaxis protein"/>
    <property type="match status" value="1"/>
</dbReference>
<feature type="coiled-coil region" evidence="4">
    <location>
        <begin position="6"/>
        <end position="72"/>
    </location>
</feature>
<evidence type="ECO:0000256" key="1">
    <source>
        <dbReference type="ARBA" id="ARBA00023224"/>
    </source>
</evidence>
<proteinExistence type="inferred from homology"/>
<evidence type="ECO:0000256" key="3">
    <source>
        <dbReference type="PROSITE-ProRule" id="PRU00284"/>
    </source>
</evidence>
<dbReference type="EMBL" id="JBHSPF010000065">
    <property type="protein sequence ID" value="MFC5629635.1"/>
    <property type="molecule type" value="Genomic_DNA"/>
</dbReference>